<evidence type="ECO:0000256" key="3">
    <source>
        <dbReference type="ARBA" id="ARBA00022475"/>
    </source>
</evidence>
<dbReference type="GO" id="GO:0003774">
    <property type="term" value="F:cytoskeletal motor activity"/>
    <property type="evidence" value="ECO:0007669"/>
    <property type="project" value="InterPro"/>
</dbReference>
<dbReference type="GO" id="GO:0005886">
    <property type="term" value="C:plasma membrane"/>
    <property type="evidence" value="ECO:0007669"/>
    <property type="project" value="UniProtKB-SubCell"/>
</dbReference>
<reference evidence="8 9" key="1">
    <citation type="submission" date="2023-04" db="EMBL/GenBank/DDBJ databases">
        <authorList>
            <person name="Hsu D."/>
        </authorList>
    </citation>
    <scope>NUCLEOTIDE SEQUENCE [LARGE SCALE GENOMIC DNA]</scope>
    <source>
        <strain evidence="8 9">MK1</strain>
    </source>
</reference>
<organism evidence="8 9">
    <name type="scientific">Metallumcola ferriviriculae</name>
    <dbReference type="NCBI Taxonomy" id="3039180"/>
    <lineage>
        <taxon>Bacteria</taxon>
        <taxon>Bacillati</taxon>
        <taxon>Bacillota</taxon>
        <taxon>Clostridia</taxon>
        <taxon>Neomoorellales</taxon>
        <taxon>Desulfitibacteraceae</taxon>
        <taxon>Metallumcola</taxon>
    </lineage>
</organism>
<dbReference type="PANTHER" id="PTHR43484:SF1">
    <property type="entry name" value="FLAGELLAR MOTOR SWITCH PROTEIN FLIN"/>
    <property type="match status" value="1"/>
</dbReference>
<comment type="subcellular location">
    <subcellularLocation>
        <location evidence="1">Cell membrane</location>
        <topology evidence="1">Peripheral membrane protein</topology>
        <orientation evidence="1">Cytoplasmic side</orientation>
    </subcellularLocation>
</comment>
<keyword evidence="8" id="KW-0282">Flagellum</keyword>
<dbReference type="AlphaFoldDB" id="A0AAU0UR73"/>
<keyword evidence="8" id="KW-0966">Cell projection</keyword>
<keyword evidence="8" id="KW-0969">Cilium</keyword>
<dbReference type="GO" id="GO:0006935">
    <property type="term" value="P:chemotaxis"/>
    <property type="evidence" value="ECO:0007669"/>
    <property type="project" value="UniProtKB-KW"/>
</dbReference>
<dbReference type="InterPro" id="IPR051469">
    <property type="entry name" value="FliN/MopA/SpaO"/>
</dbReference>
<dbReference type="RefSeq" id="WP_366922985.1">
    <property type="nucleotide sequence ID" value="NZ_CP121694.1"/>
</dbReference>
<comment type="similarity">
    <text evidence="2">Belongs to the FliN/MopA/SpaO family.</text>
</comment>
<evidence type="ECO:0000256" key="2">
    <source>
        <dbReference type="ARBA" id="ARBA00009226"/>
    </source>
</evidence>
<sequence>MSRNITEDDIRVILEDSGGGGLAVKKAKFLPLKETPPRQRPLDIGFLWDINMEMSVELGEVTKTVRDILNMQSGSILSLNRLAGEHVEISLGGISFARGEVVVINDVLAVRINSLKNSEPDHD</sequence>
<dbReference type="EMBL" id="CP121694">
    <property type="protein sequence ID" value="WRO23607.1"/>
    <property type="molecule type" value="Genomic_DNA"/>
</dbReference>
<evidence type="ECO:0000259" key="7">
    <source>
        <dbReference type="Pfam" id="PF01052"/>
    </source>
</evidence>
<keyword evidence="5" id="KW-0283">Flagellar rotation</keyword>
<dbReference type="GO" id="GO:0071973">
    <property type="term" value="P:bacterial-type flagellum-dependent cell motility"/>
    <property type="evidence" value="ECO:0007669"/>
    <property type="project" value="InterPro"/>
</dbReference>
<protein>
    <submittedName>
        <fullName evidence="8">FliM/FliN family flagellar motor C-terminal domain-containing protein</fullName>
    </submittedName>
</protein>
<evidence type="ECO:0000256" key="6">
    <source>
        <dbReference type="ARBA" id="ARBA00023136"/>
    </source>
</evidence>
<keyword evidence="4" id="KW-0145">Chemotaxis</keyword>
<keyword evidence="6" id="KW-0472">Membrane</keyword>
<accession>A0AAU0UR73</accession>
<dbReference type="GO" id="GO:0009425">
    <property type="term" value="C:bacterial-type flagellum basal body"/>
    <property type="evidence" value="ECO:0007669"/>
    <property type="project" value="InterPro"/>
</dbReference>
<dbReference type="InterPro" id="IPR001172">
    <property type="entry name" value="FliN_T3SS_HrcQb"/>
</dbReference>
<evidence type="ECO:0000313" key="8">
    <source>
        <dbReference type="EMBL" id="WRO23607.1"/>
    </source>
</evidence>
<gene>
    <name evidence="8" type="ORF">MFMK1_003470</name>
</gene>
<name>A0AAU0UR73_9FIRM</name>
<dbReference type="PANTHER" id="PTHR43484">
    <property type="match status" value="1"/>
</dbReference>
<dbReference type="InterPro" id="IPR001543">
    <property type="entry name" value="FliN-like_C"/>
</dbReference>
<dbReference type="Proteomes" id="UP001329915">
    <property type="component" value="Chromosome"/>
</dbReference>
<evidence type="ECO:0000256" key="5">
    <source>
        <dbReference type="ARBA" id="ARBA00022779"/>
    </source>
</evidence>
<evidence type="ECO:0000256" key="4">
    <source>
        <dbReference type="ARBA" id="ARBA00022500"/>
    </source>
</evidence>
<dbReference type="KEGG" id="dbc:MFMK1_003470"/>
<proteinExistence type="inferred from homology"/>
<keyword evidence="3" id="KW-1003">Cell membrane</keyword>
<feature type="domain" description="Flagellar motor switch protein FliN-like C-terminal" evidence="7">
    <location>
        <begin position="47"/>
        <end position="114"/>
    </location>
</feature>
<dbReference type="InterPro" id="IPR036429">
    <property type="entry name" value="SpoA-like_sf"/>
</dbReference>
<evidence type="ECO:0000313" key="9">
    <source>
        <dbReference type="Proteomes" id="UP001329915"/>
    </source>
</evidence>
<dbReference type="SUPFAM" id="SSF101801">
    <property type="entry name" value="Surface presentation of antigens (SPOA)"/>
    <property type="match status" value="1"/>
</dbReference>
<dbReference type="PRINTS" id="PR00956">
    <property type="entry name" value="FLGMOTORFLIN"/>
</dbReference>
<keyword evidence="9" id="KW-1185">Reference proteome</keyword>
<dbReference type="Pfam" id="PF01052">
    <property type="entry name" value="FliMN_C"/>
    <property type="match status" value="1"/>
</dbReference>
<dbReference type="Gene3D" id="2.30.330.10">
    <property type="entry name" value="SpoA-like"/>
    <property type="match status" value="1"/>
</dbReference>
<evidence type="ECO:0000256" key="1">
    <source>
        <dbReference type="ARBA" id="ARBA00004413"/>
    </source>
</evidence>